<comment type="caution">
    <text evidence="3">The sequence shown here is derived from an EMBL/GenBank/DDBJ whole genome shotgun (WGS) entry which is preliminary data.</text>
</comment>
<dbReference type="Pfam" id="PF00107">
    <property type="entry name" value="ADH_zinc_N"/>
    <property type="match status" value="1"/>
</dbReference>
<evidence type="ECO:0000313" key="3">
    <source>
        <dbReference type="EMBL" id="MBP0441434.1"/>
    </source>
</evidence>
<dbReference type="InterPro" id="IPR013154">
    <property type="entry name" value="ADH-like_N"/>
</dbReference>
<evidence type="ECO:0000313" key="4">
    <source>
        <dbReference type="Proteomes" id="UP000666240"/>
    </source>
</evidence>
<dbReference type="Gene3D" id="3.40.50.720">
    <property type="entry name" value="NAD(P)-binding Rossmann-like Domain"/>
    <property type="match status" value="1"/>
</dbReference>
<dbReference type="InterPro" id="IPR036291">
    <property type="entry name" value="NAD(P)-bd_dom_sf"/>
</dbReference>
<dbReference type="GO" id="GO:0016491">
    <property type="term" value="F:oxidoreductase activity"/>
    <property type="evidence" value="ECO:0007669"/>
    <property type="project" value="InterPro"/>
</dbReference>
<dbReference type="SMART" id="SM00829">
    <property type="entry name" value="PKS_ER"/>
    <property type="match status" value="1"/>
</dbReference>
<dbReference type="AlphaFoldDB" id="A0A8J7UM48"/>
<sequence>MAEKMLSVATVPRSTQAAYYAAQGPANEVLELGLVPVPDPGPGEILVRMTCSGVNPSDVKARAGATRAMAWPRVVPHQDGSGVVEAVGHGSRFSPGDRVWVRFGQWQRSFGTAARRMVLPDDLAMPLPAEISDETGALLGVPALTAWLCVDSFNGPEGSTVLVQGRGAVAAYAIQFAKLRGYKVLVVTGSSRRAAEARTIGADETLLRTETNWPDRVRELTSGRGVDAVIEALFAANVRDYPRFMATRATAIVYGTDTADTTGIPARWFLQQSVTVRFVYLYRAAPARIAAAAQAVTDIAAKLKHGTITRLPLEQIVLAHELVENEEHEGRVVLSLSEANVPEETT</sequence>
<dbReference type="PANTHER" id="PTHR44154">
    <property type="entry name" value="QUINONE OXIDOREDUCTASE"/>
    <property type="match status" value="1"/>
</dbReference>
<evidence type="ECO:0000259" key="2">
    <source>
        <dbReference type="SMART" id="SM00829"/>
    </source>
</evidence>
<dbReference type="InterPro" id="IPR013149">
    <property type="entry name" value="ADH-like_C"/>
</dbReference>
<evidence type="ECO:0000256" key="1">
    <source>
        <dbReference type="ARBA" id="ARBA00022857"/>
    </source>
</evidence>
<name>A0A8J7UM48_9HYPH</name>
<accession>A0A8J7UM48</accession>
<gene>
    <name evidence="3" type="ORF">J5Y06_22555</name>
</gene>
<dbReference type="SUPFAM" id="SSF50129">
    <property type="entry name" value="GroES-like"/>
    <property type="match status" value="1"/>
</dbReference>
<dbReference type="Gene3D" id="3.90.180.10">
    <property type="entry name" value="Medium-chain alcohol dehydrogenases, catalytic domain"/>
    <property type="match status" value="1"/>
</dbReference>
<dbReference type="InterPro" id="IPR011032">
    <property type="entry name" value="GroES-like_sf"/>
</dbReference>
<dbReference type="Pfam" id="PF08240">
    <property type="entry name" value="ADH_N"/>
    <property type="match status" value="1"/>
</dbReference>
<keyword evidence="1" id="KW-0521">NADP</keyword>
<organism evidence="3 4">
    <name type="scientific">Tianweitania sediminis</name>
    <dbReference type="NCBI Taxonomy" id="1502156"/>
    <lineage>
        <taxon>Bacteria</taxon>
        <taxon>Pseudomonadati</taxon>
        <taxon>Pseudomonadota</taxon>
        <taxon>Alphaproteobacteria</taxon>
        <taxon>Hyphomicrobiales</taxon>
        <taxon>Phyllobacteriaceae</taxon>
        <taxon>Tianweitania</taxon>
    </lineage>
</organism>
<feature type="domain" description="Enoyl reductase (ER)" evidence="2">
    <location>
        <begin position="26"/>
        <end position="334"/>
    </location>
</feature>
<dbReference type="InterPro" id="IPR051603">
    <property type="entry name" value="Zinc-ADH_QOR/CCCR"/>
</dbReference>
<dbReference type="SUPFAM" id="SSF51735">
    <property type="entry name" value="NAD(P)-binding Rossmann-fold domains"/>
    <property type="match status" value="1"/>
</dbReference>
<reference evidence="3" key="1">
    <citation type="submission" date="2021-03" db="EMBL/GenBank/DDBJ databases">
        <title>Genome sequencing and assembly of Tianweitania sediminis.</title>
        <authorList>
            <person name="Chhetri G."/>
        </authorList>
    </citation>
    <scope>NUCLEOTIDE SEQUENCE</scope>
    <source>
        <strain evidence="3">Z8</strain>
    </source>
</reference>
<dbReference type="PANTHER" id="PTHR44154:SF1">
    <property type="entry name" value="QUINONE OXIDOREDUCTASE"/>
    <property type="match status" value="1"/>
</dbReference>
<dbReference type="EMBL" id="JAGIYY010000015">
    <property type="protein sequence ID" value="MBP0441434.1"/>
    <property type="molecule type" value="Genomic_DNA"/>
</dbReference>
<keyword evidence="4" id="KW-1185">Reference proteome</keyword>
<dbReference type="InterPro" id="IPR020843">
    <property type="entry name" value="ER"/>
</dbReference>
<protein>
    <submittedName>
        <fullName evidence="3">NADPH:quinone reductase</fullName>
    </submittedName>
</protein>
<proteinExistence type="predicted"/>
<dbReference type="CDD" id="cd08253">
    <property type="entry name" value="zeta_crystallin"/>
    <property type="match status" value="1"/>
</dbReference>
<dbReference type="Proteomes" id="UP000666240">
    <property type="component" value="Unassembled WGS sequence"/>
</dbReference>